<protein>
    <submittedName>
        <fullName evidence="1">Uncharacterized protein</fullName>
    </submittedName>
</protein>
<keyword evidence="2" id="KW-1185">Reference proteome</keyword>
<dbReference type="EMBL" id="QTSX02002861">
    <property type="protein sequence ID" value="KAJ9074357.1"/>
    <property type="molecule type" value="Genomic_DNA"/>
</dbReference>
<evidence type="ECO:0000313" key="1">
    <source>
        <dbReference type="EMBL" id="KAJ9074357.1"/>
    </source>
</evidence>
<sequence>MQFGKLLLAASEVVLENESYDLLVGTQFFCKYNGIINTKDGYLSILGYEVSLIFEEPIKVPGKDHKTCVLEYPSVIFTLMYFIHSSNIKCPPPACPAPEGAPLLMATMVSLTPWYSTKCRVPGSQVPHM</sequence>
<accession>A0ACC2TJC6</accession>
<evidence type="ECO:0000313" key="2">
    <source>
        <dbReference type="Proteomes" id="UP001165960"/>
    </source>
</evidence>
<reference evidence="1" key="1">
    <citation type="submission" date="2022-04" db="EMBL/GenBank/DDBJ databases">
        <title>Genome of the entomopathogenic fungus Entomophthora muscae.</title>
        <authorList>
            <person name="Elya C."/>
            <person name="Lovett B.R."/>
            <person name="Lee E."/>
            <person name="Macias A.M."/>
            <person name="Hajek A.E."/>
            <person name="De Bivort B.L."/>
            <person name="Kasson M.T."/>
            <person name="De Fine Licht H.H."/>
            <person name="Stajich J.E."/>
        </authorList>
    </citation>
    <scope>NUCLEOTIDE SEQUENCE</scope>
    <source>
        <strain evidence="1">Berkeley</strain>
    </source>
</reference>
<dbReference type="Proteomes" id="UP001165960">
    <property type="component" value="Unassembled WGS sequence"/>
</dbReference>
<comment type="caution">
    <text evidence="1">The sequence shown here is derived from an EMBL/GenBank/DDBJ whole genome shotgun (WGS) entry which is preliminary data.</text>
</comment>
<organism evidence="1 2">
    <name type="scientific">Entomophthora muscae</name>
    <dbReference type="NCBI Taxonomy" id="34485"/>
    <lineage>
        <taxon>Eukaryota</taxon>
        <taxon>Fungi</taxon>
        <taxon>Fungi incertae sedis</taxon>
        <taxon>Zoopagomycota</taxon>
        <taxon>Entomophthoromycotina</taxon>
        <taxon>Entomophthoromycetes</taxon>
        <taxon>Entomophthorales</taxon>
        <taxon>Entomophthoraceae</taxon>
        <taxon>Entomophthora</taxon>
    </lineage>
</organism>
<gene>
    <name evidence="1" type="ORF">DSO57_1007206</name>
</gene>
<proteinExistence type="predicted"/>
<name>A0ACC2TJC6_9FUNG</name>